<dbReference type="RefSeq" id="WP_173160016.1">
    <property type="nucleotide sequence ID" value="NZ_AP022871.1"/>
</dbReference>
<dbReference type="EMBL" id="AP022871">
    <property type="protein sequence ID" value="BCB88537.1"/>
    <property type="molecule type" value="Genomic_DNA"/>
</dbReference>
<gene>
    <name evidence="1" type="ORF">Psuf_058500</name>
</gene>
<reference evidence="1 2" key="2">
    <citation type="submission" date="2020-03" db="EMBL/GenBank/DDBJ databases">
        <authorList>
            <person name="Ichikawa N."/>
            <person name="Kimura A."/>
            <person name="Kitahashi Y."/>
            <person name="Uohara A."/>
        </authorList>
    </citation>
    <scope>NUCLEOTIDE SEQUENCE [LARGE SCALE GENOMIC DNA]</scope>
    <source>
        <strain evidence="1 2">NBRC 105367</strain>
    </source>
</reference>
<dbReference type="AlphaFoldDB" id="A0A6F8YQV8"/>
<organism evidence="1 2">
    <name type="scientific">Phytohabitans suffuscus</name>
    <dbReference type="NCBI Taxonomy" id="624315"/>
    <lineage>
        <taxon>Bacteria</taxon>
        <taxon>Bacillati</taxon>
        <taxon>Actinomycetota</taxon>
        <taxon>Actinomycetes</taxon>
        <taxon>Micromonosporales</taxon>
        <taxon>Micromonosporaceae</taxon>
    </lineage>
</organism>
<dbReference type="KEGG" id="psuu:Psuf_058500"/>
<dbReference type="Proteomes" id="UP000503011">
    <property type="component" value="Chromosome"/>
</dbReference>
<name>A0A6F8YQV8_9ACTN</name>
<proteinExistence type="predicted"/>
<sequence>MGMYSQDVHPVLFTEQVAQICWYYFGPHLASGGGRRYPEQKVFEFPAPFLERFKGMFTAAGATGPGRPTDG</sequence>
<evidence type="ECO:0000313" key="1">
    <source>
        <dbReference type="EMBL" id="BCB88537.1"/>
    </source>
</evidence>
<reference evidence="1 2" key="1">
    <citation type="submission" date="2020-03" db="EMBL/GenBank/DDBJ databases">
        <title>Whole genome shotgun sequence of Phytohabitans suffuscus NBRC 105367.</title>
        <authorList>
            <person name="Komaki H."/>
            <person name="Tamura T."/>
        </authorList>
    </citation>
    <scope>NUCLEOTIDE SEQUENCE [LARGE SCALE GENOMIC DNA]</scope>
    <source>
        <strain evidence="1 2">NBRC 105367</strain>
    </source>
</reference>
<evidence type="ECO:0000313" key="2">
    <source>
        <dbReference type="Proteomes" id="UP000503011"/>
    </source>
</evidence>
<protein>
    <submittedName>
        <fullName evidence="1">Uncharacterized protein</fullName>
    </submittedName>
</protein>
<keyword evidence="2" id="KW-1185">Reference proteome</keyword>
<accession>A0A6F8YQV8</accession>